<dbReference type="GO" id="GO:0140664">
    <property type="term" value="F:ATP-dependent DNA damage sensor activity"/>
    <property type="evidence" value="ECO:0007669"/>
    <property type="project" value="InterPro"/>
</dbReference>
<organism evidence="8">
    <name type="scientific">Timema bartmani</name>
    <dbReference type="NCBI Taxonomy" id="61472"/>
    <lineage>
        <taxon>Eukaryota</taxon>
        <taxon>Metazoa</taxon>
        <taxon>Ecdysozoa</taxon>
        <taxon>Arthropoda</taxon>
        <taxon>Hexapoda</taxon>
        <taxon>Insecta</taxon>
        <taxon>Pterygota</taxon>
        <taxon>Neoptera</taxon>
        <taxon>Polyneoptera</taxon>
        <taxon>Phasmatodea</taxon>
        <taxon>Timematodea</taxon>
        <taxon>Timematoidea</taxon>
        <taxon>Timematidae</taxon>
        <taxon>Timema</taxon>
    </lineage>
</organism>
<evidence type="ECO:0000256" key="5">
    <source>
        <dbReference type="ARBA" id="ARBA00023204"/>
    </source>
</evidence>
<dbReference type="GO" id="GO:0005524">
    <property type="term" value="F:ATP binding"/>
    <property type="evidence" value="ECO:0007669"/>
    <property type="project" value="UniProtKB-KW"/>
</dbReference>
<evidence type="ECO:0000256" key="6">
    <source>
        <dbReference type="ARBA" id="ARBA00023242"/>
    </source>
</evidence>
<dbReference type="GO" id="GO:0000400">
    <property type="term" value="F:four-way junction DNA binding"/>
    <property type="evidence" value="ECO:0007669"/>
    <property type="project" value="TreeGrafter"/>
</dbReference>
<evidence type="ECO:0000259" key="7">
    <source>
        <dbReference type="PROSITE" id="PS50162"/>
    </source>
</evidence>
<keyword evidence="3" id="KW-0227">DNA damage</keyword>
<dbReference type="GO" id="GO:0007131">
    <property type="term" value="P:reciprocal meiotic recombination"/>
    <property type="evidence" value="ECO:0007669"/>
    <property type="project" value="TreeGrafter"/>
</dbReference>
<dbReference type="GO" id="GO:0033063">
    <property type="term" value="C:Rad51B-Rad51C-Rad51D-XRCC2 complex"/>
    <property type="evidence" value="ECO:0007669"/>
    <property type="project" value="TreeGrafter"/>
</dbReference>
<accession>A0A7R9F4I6</accession>
<dbReference type="PROSITE" id="PS50162">
    <property type="entry name" value="RECA_2"/>
    <property type="match status" value="1"/>
</dbReference>
<reference evidence="8" key="1">
    <citation type="submission" date="2020-11" db="EMBL/GenBank/DDBJ databases">
        <authorList>
            <person name="Tran Van P."/>
        </authorList>
    </citation>
    <scope>NUCLEOTIDE SEQUENCE</scope>
</reference>
<name>A0A7R9F4I6_9NEOP</name>
<evidence type="ECO:0000313" key="8">
    <source>
        <dbReference type="EMBL" id="CAD7446620.1"/>
    </source>
</evidence>
<protein>
    <recommendedName>
        <fullName evidence="7">RecA family profile 1 domain-containing protein</fullName>
    </recommendedName>
</protein>
<evidence type="ECO:0000256" key="1">
    <source>
        <dbReference type="ARBA" id="ARBA00004123"/>
    </source>
</evidence>
<dbReference type="GO" id="GO:0008821">
    <property type="term" value="F:crossover junction DNA endonuclease activity"/>
    <property type="evidence" value="ECO:0007669"/>
    <property type="project" value="TreeGrafter"/>
</dbReference>
<dbReference type="InterPro" id="IPR020588">
    <property type="entry name" value="RecA_ATP-bd"/>
</dbReference>
<dbReference type="Gene3D" id="3.40.50.300">
    <property type="entry name" value="P-loop containing nucleotide triphosphate hydrolases"/>
    <property type="match status" value="2"/>
</dbReference>
<dbReference type="GO" id="GO:0000707">
    <property type="term" value="P:meiotic DNA recombinase assembly"/>
    <property type="evidence" value="ECO:0007669"/>
    <property type="project" value="TreeGrafter"/>
</dbReference>
<dbReference type="PANTHER" id="PTHR46239:SF1">
    <property type="entry name" value="DNA REPAIR PROTEIN RAD51 HOMOLOG 3"/>
    <property type="match status" value="1"/>
</dbReference>
<dbReference type="GO" id="GO:0005657">
    <property type="term" value="C:replication fork"/>
    <property type="evidence" value="ECO:0007669"/>
    <property type="project" value="TreeGrafter"/>
</dbReference>
<dbReference type="InterPro" id="IPR052093">
    <property type="entry name" value="HR_Repair_Mediator"/>
</dbReference>
<comment type="subcellular location">
    <subcellularLocation>
        <location evidence="1">Nucleus</location>
    </subcellularLocation>
</comment>
<keyword evidence="4" id="KW-0067">ATP-binding</keyword>
<evidence type="ECO:0000256" key="2">
    <source>
        <dbReference type="ARBA" id="ARBA00022741"/>
    </source>
</evidence>
<keyword evidence="6" id="KW-0539">Nucleus</keyword>
<dbReference type="AlphaFoldDB" id="A0A7R9F4I6"/>
<sequence>MQKENLLEKQESEAKEEVQSYKTQMVTMKVEEIDVERIVTFCQSVDDMLDGGFPLQSLTELCGAPGSGKTQLWVGKAISEILVSNKTNITVKVEPHRFLTVCKGVITCFDLDCVSIELDTQHVTKVYRIATKRNSTVKTIYTYILTFITPTPPKEVEQRSLCSGSPILASCVSHCHLQGVKEFTVDRAMAGVHYIPVHDVIELMAALHLVHSFINKNGKVKLVVVDSLTFPFLHNSSNSLSKTRLLSLAVEKLHVIANQHNVSVVLSLALFVNMATKRKAVIQDTEILAIFIDSSTQSDQFVCHSESTDSEFVNNETEQEFYSSEIERSDQVGVADDIDDMSVVLTNQLSTRVCPGMESNLIPSQGESYGQSMNQRLIVGCYHNNCHAAVLFKSVTTPSTSAMFQITKNGIRDSSPSPG</sequence>
<dbReference type="EMBL" id="OD568153">
    <property type="protein sequence ID" value="CAD7446620.1"/>
    <property type="molecule type" value="Genomic_DNA"/>
</dbReference>
<keyword evidence="2" id="KW-0547">Nucleotide-binding</keyword>
<dbReference type="InterPro" id="IPR027417">
    <property type="entry name" value="P-loop_NTPase"/>
</dbReference>
<evidence type="ECO:0000256" key="4">
    <source>
        <dbReference type="ARBA" id="ARBA00022840"/>
    </source>
</evidence>
<dbReference type="SUPFAM" id="SSF52540">
    <property type="entry name" value="P-loop containing nucleoside triphosphate hydrolases"/>
    <property type="match status" value="1"/>
</dbReference>
<dbReference type="PANTHER" id="PTHR46239">
    <property type="entry name" value="DNA REPAIR PROTEIN RAD51 HOMOLOG 3 RAD51C"/>
    <property type="match status" value="1"/>
</dbReference>
<keyword evidence="5" id="KW-0234">DNA repair</keyword>
<dbReference type="GO" id="GO:0033065">
    <property type="term" value="C:Rad51C-XRCC3 complex"/>
    <property type="evidence" value="ECO:0007669"/>
    <property type="project" value="TreeGrafter"/>
</dbReference>
<evidence type="ECO:0000256" key="3">
    <source>
        <dbReference type="ARBA" id="ARBA00022763"/>
    </source>
</evidence>
<gene>
    <name evidence="8" type="ORF">TBIB3V08_LOCUS8947</name>
</gene>
<feature type="domain" description="RecA family profile 1" evidence="7">
    <location>
        <begin position="34"/>
        <end position="272"/>
    </location>
</feature>
<proteinExistence type="predicted"/>